<evidence type="ECO:0000256" key="7">
    <source>
        <dbReference type="ARBA" id="ARBA00023136"/>
    </source>
</evidence>
<dbReference type="SUPFAM" id="SSF53955">
    <property type="entry name" value="Lysozyme-like"/>
    <property type="match status" value="1"/>
</dbReference>
<evidence type="ECO:0000256" key="10">
    <source>
        <dbReference type="ARBA" id="ARBA00049902"/>
    </source>
</evidence>
<dbReference type="Proteomes" id="UP000037854">
    <property type="component" value="Unassembled WGS sequence"/>
</dbReference>
<accession>A0ABR5MHR1</accession>
<keyword evidence="2" id="KW-1003">Cell membrane</keyword>
<organism evidence="13 14">
    <name type="scientific">Oceanobacillus caeni</name>
    <dbReference type="NCBI Taxonomy" id="405946"/>
    <lineage>
        <taxon>Bacteria</taxon>
        <taxon>Bacillati</taxon>
        <taxon>Bacillota</taxon>
        <taxon>Bacilli</taxon>
        <taxon>Bacillales</taxon>
        <taxon>Bacillaceae</taxon>
        <taxon>Oceanobacillus</taxon>
    </lineage>
</organism>
<feature type="domain" description="Glycosyl transferase family 51" evidence="12">
    <location>
        <begin position="49"/>
        <end position="212"/>
    </location>
</feature>
<comment type="catalytic activity">
    <reaction evidence="10">
        <text>[GlcNAc-(1-&gt;4)-Mur2Ac(oyl-L-Ala-gamma-D-Glu-L-Lys-D-Ala-D-Ala)](n)-di-trans,octa-cis-undecaprenyl diphosphate + beta-D-GlcNAc-(1-&gt;4)-Mur2Ac(oyl-L-Ala-gamma-D-Glu-L-Lys-D-Ala-D-Ala)-di-trans,octa-cis-undecaprenyl diphosphate = [GlcNAc-(1-&gt;4)-Mur2Ac(oyl-L-Ala-gamma-D-Glu-L-Lys-D-Ala-D-Ala)](n+1)-di-trans,octa-cis-undecaprenyl diphosphate + di-trans,octa-cis-undecaprenyl diphosphate + H(+)</text>
        <dbReference type="Rhea" id="RHEA:23708"/>
        <dbReference type="Rhea" id="RHEA-COMP:9602"/>
        <dbReference type="Rhea" id="RHEA-COMP:9603"/>
        <dbReference type="ChEBI" id="CHEBI:15378"/>
        <dbReference type="ChEBI" id="CHEBI:58405"/>
        <dbReference type="ChEBI" id="CHEBI:60033"/>
        <dbReference type="ChEBI" id="CHEBI:78435"/>
        <dbReference type="EC" id="2.4.99.28"/>
    </reaction>
</comment>
<evidence type="ECO:0000313" key="13">
    <source>
        <dbReference type="EMBL" id="KPH73517.1"/>
    </source>
</evidence>
<evidence type="ECO:0000313" key="14">
    <source>
        <dbReference type="Proteomes" id="UP000037854"/>
    </source>
</evidence>
<evidence type="ECO:0000256" key="5">
    <source>
        <dbReference type="ARBA" id="ARBA00022960"/>
    </source>
</evidence>
<dbReference type="InterPro" id="IPR050396">
    <property type="entry name" value="Glycosyltr_51/Transpeptidase"/>
</dbReference>
<evidence type="ECO:0000256" key="4">
    <source>
        <dbReference type="ARBA" id="ARBA00022679"/>
    </source>
</evidence>
<evidence type="ECO:0000256" key="1">
    <source>
        <dbReference type="ARBA" id="ARBA00004236"/>
    </source>
</evidence>
<keyword evidence="11" id="KW-0812">Transmembrane</keyword>
<keyword evidence="4" id="KW-0808">Transferase</keyword>
<name>A0ABR5MHR1_9BACI</name>
<keyword evidence="8" id="KW-0961">Cell wall biogenesis/degradation</keyword>
<evidence type="ECO:0000256" key="9">
    <source>
        <dbReference type="ARBA" id="ARBA00044770"/>
    </source>
</evidence>
<protein>
    <recommendedName>
        <fullName evidence="9">peptidoglycan glycosyltransferase</fullName>
        <ecNumber evidence="9">2.4.99.28</ecNumber>
    </recommendedName>
</protein>
<dbReference type="InterPro" id="IPR036950">
    <property type="entry name" value="PBP_transglycosylase"/>
</dbReference>
<dbReference type="InterPro" id="IPR001264">
    <property type="entry name" value="Glyco_trans_51"/>
</dbReference>
<keyword evidence="7 11" id="KW-0472">Membrane</keyword>
<evidence type="ECO:0000256" key="2">
    <source>
        <dbReference type="ARBA" id="ARBA00022475"/>
    </source>
</evidence>
<reference evidence="13 14" key="1">
    <citation type="submission" date="2015-07" db="EMBL/GenBank/DDBJ databases">
        <title>High-quality draft genome sequence of Oceanobacillus caeni HM6, a bacillus isolated from a human feces.</title>
        <authorList>
            <person name="Kumar J."/>
            <person name="Verma M.K."/>
            <person name="Pandey R."/>
            <person name="Bhambi M."/>
            <person name="Chauhan N."/>
        </authorList>
    </citation>
    <scope>NUCLEOTIDE SEQUENCE [LARGE SCALE GENOMIC DNA]</scope>
    <source>
        <strain evidence="13 14">HM6</strain>
    </source>
</reference>
<keyword evidence="6" id="KW-0573">Peptidoglycan synthesis</keyword>
<evidence type="ECO:0000256" key="8">
    <source>
        <dbReference type="ARBA" id="ARBA00023316"/>
    </source>
</evidence>
<dbReference type="PANTHER" id="PTHR32282:SF11">
    <property type="entry name" value="PENICILLIN-BINDING PROTEIN 1B"/>
    <property type="match status" value="1"/>
</dbReference>
<dbReference type="EMBL" id="LGTK01000044">
    <property type="protein sequence ID" value="KPH73517.1"/>
    <property type="molecule type" value="Genomic_DNA"/>
</dbReference>
<proteinExistence type="predicted"/>
<dbReference type="RefSeq" id="WP_047184367.1">
    <property type="nucleotide sequence ID" value="NZ_JAHHXM010000008.1"/>
</dbReference>
<dbReference type="Gene3D" id="1.10.3810.10">
    <property type="entry name" value="Biosynthetic peptidoglycan transglycosylase-like"/>
    <property type="match status" value="1"/>
</dbReference>
<dbReference type="Pfam" id="PF00912">
    <property type="entry name" value="Transgly"/>
    <property type="match status" value="1"/>
</dbReference>
<dbReference type="EC" id="2.4.99.28" evidence="9"/>
<keyword evidence="11" id="KW-1133">Transmembrane helix</keyword>
<dbReference type="InterPro" id="IPR023346">
    <property type="entry name" value="Lysozyme-like_dom_sf"/>
</dbReference>
<evidence type="ECO:0000259" key="12">
    <source>
        <dbReference type="Pfam" id="PF00912"/>
    </source>
</evidence>
<feature type="transmembrane region" description="Helical" evidence="11">
    <location>
        <begin position="12"/>
        <end position="32"/>
    </location>
</feature>
<keyword evidence="14" id="KW-1185">Reference proteome</keyword>
<comment type="subcellular location">
    <subcellularLocation>
        <location evidence="1">Cell membrane</location>
    </subcellularLocation>
</comment>
<sequence>MIVKWIKKLFKLGIALVILFVIAIGLIGYFQYKEAISEIPISEKVESVKKVDSFVPLGEISPDFTDAVVAVEDHRFYEHGAFDFISLVRAALVNLKAKEIKEGGSSLTQQVAKNLYFSNEQHFIRKVAELFVAFDLERIYSKDDILELYVNIIYYGEGNYGIKEASTYYFGKLPVELDYDEATFLAGLPQSPSVYGANINLAKRRQSEVMEALSNYRMGK</sequence>
<evidence type="ECO:0000256" key="6">
    <source>
        <dbReference type="ARBA" id="ARBA00022984"/>
    </source>
</evidence>
<evidence type="ECO:0000256" key="3">
    <source>
        <dbReference type="ARBA" id="ARBA00022676"/>
    </source>
</evidence>
<comment type="caution">
    <text evidence="13">The sequence shown here is derived from an EMBL/GenBank/DDBJ whole genome shotgun (WGS) entry which is preliminary data.</text>
</comment>
<keyword evidence="3" id="KW-0328">Glycosyltransferase</keyword>
<dbReference type="PANTHER" id="PTHR32282">
    <property type="entry name" value="BINDING PROTEIN TRANSPEPTIDASE, PUTATIVE-RELATED"/>
    <property type="match status" value="1"/>
</dbReference>
<keyword evidence="5" id="KW-0133">Cell shape</keyword>
<gene>
    <name evidence="13" type="ORF">AFL42_12055</name>
</gene>
<evidence type="ECO:0000256" key="11">
    <source>
        <dbReference type="SAM" id="Phobius"/>
    </source>
</evidence>